<evidence type="ECO:0000313" key="2">
    <source>
        <dbReference type="Proteomes" id="UP000053237"/>
    </source>
</evidence>
<gene>
    <name evidence="1" type="ORF">BN9_133820</name>
</gene>
<proteinExistence type="predicted"/>
<dbReference type="EMBL" id="CAIX01001788">
    <property type="protein sequence ID" value="CCI11736.1"/>
    <property type="molecule type" value="Genomic_DNA"/>
</dbReference>
<sequence length="145" mass="16474">MLTELLALSLDPWGNVMVDQTSVRFLHGHHLALQYHMETSFTLKTIAITATIAFLSEEVIVGFYILEEEEVGLQEGLISWYRMGFQDREVFGSLTNANSAQTETPGKYCEFISEFLRYFLVGSNFRTSRKGISRNCNLNVSISYA</sequence>
<dbReference type="Proteomes" id="UP000053237">
    <property type="component" value="Unassembled WGS sequence"/>
</dbReference>
<accession>A0A024FXI2</accession>
<organism evidence="1 2">
    <name type="scientific">Albugo candida</name>
    <dbReference type="NCBI Taxonomy" id="65357"/>
    <lineage>
        <taxon>Eukaryota</taxon>
        <taxon>Sar</taxon>
        <taxon>Stramenopiles</taxon>
        <taxon>Oomycota</taxon>
        <taxon>Peronosporomycetes</taxon>
        <taxon>Albuginales</taxon>
        <taxon>Albuginaceae</taxon>
        <taxon>Albugo</taxon>
    </lineage>
</organism>
<keyword evidence="2" id="KW-1185">Reference proteome</keyword>
<dbReference type="AlphaFoldDB" id="A0A024FXI2"/>
<evidence type="ECO:0000313" key="1">
    <source>
        <dbReference type="EMBL" id="CCI11736.1"/>
    </source>
</evidence>
<protein>
    <submittedName>
        <fullName evidence="1">Uncharacterized protein</fullName>
    </submittedName>
</protein>
<reference evidence="1 2" key="1">
    <citation type="submission" date="2012-05" db="EMBL/GenBank/DDBJ databases">
        <title>Recombination and specialization in a pathogen metapopulation.</title>
        <authorList>
            <person name="Gardiner A."/>
            <person name="Kemen E."/>
            <person name="Schultz-Larsen T."/>
            <person name="MacLean D."/>
            <person name="Van Oosterhout C."/>
            <person name="Jones J.D.G."/>
        </authorList>
    </citation>
    <scope>NUCLEOTIDE SEQUENCE [LARGE SCALE GENOMIC DNA]</scope>
    <source>
        <strain evidence="1 2">Ac Nc2</strain>
    </source>
</reference>
<dbReference type="InParanoid" id="A0A024FXI2"/>
<comment type="caution">
    <text evidence="1">The sequence shown here is derived from an EMBL/GenBank/DDBJ whole genome shotgun (WGS) entry which is preliminary data.</text>
</comment>
<name>A0A024FXI2_9STRA</name>